<feature type="compositionally biased region" description="Basic and acidic residues" evidence="1">
    <location>
        <begin position="40"/>
        <end position="49"/>
    </location>
</feature>
<organism evidence="2 3">
    <name type="scientific">Methylobacterium nonmethylotrophicum</name>
    <dbReference type="NCBI Taxonomy" id="1141884"/>
    <lineage>
        <taxon>Bacteria</taxon>
        <taxon>Pseudomonadati</taxon>
        <taxon>Pseudomonadota</taxon>
        <taxon>Alphaproteobacteria</taxon>
        <taxon>Hyphomicrobiales</taxon>
        <taxon>Methylobacteriaceae</taxon>
        <taxon>Methylobacterium</taxon>
    </lineage>
</organism>
<comment type="caution">
    <text evidence="2">The sequence shown here is derived from an EMBL/GenBank/DDBJ whole genome shotgun (WGS) entry which is preliminary data.</text>
</comment>
<gene>
    <name evidence="2" type="ORF">EU555_13045</name>
</gene>
<protein>
    <submittedName>
        <fullName evidence="2">Uncharacterized protein</fullName>
    </submittedName>
</protein>
<dbReference type="EMBL" id="SRLB01000008">
    <property type="protein sequence ID" value="TGD99426.1"/>
    <property type="molecule type" value="Genomic_DNA"/>
</dbReference>
<evidence type="ECO:0000313" key="3">
    <source>
        <dbReference type="Proteomes" id="UP000297535"/>
    </source>
</evidence>
<dbReference type="AlphaFoldDB" id="A0A4Z0NSS8"/>
<reference evidence="2 3" key="1">
    <citation type="submission" date="2019-04" db="EMBL/GenBank/DDBJ databases">
        <authorList>
            <person name="Feng G."/>
            <person name="Zhu H."/>
        </authorList>
    </citation>
    <scope>NUCLEOTIDE SEQUENCE [LARGE SCALE GENOMIC DNA]</scope>
    <source>
        <strain evidence="2 3">6HR-1</strain>
    </source>
</reference>
<accession>A0A4Z0NSS8</accession>
<keyword evidence="3" id="KW-1185">Reference proteome</keyword>
<feature type="region of interest" description="Disordered" evidence="1">
    <location>
        <begin position="40"/>
        <end position="79"/>
    </location>
</feature>
<proteinExistence type="predicted"/>
<dbReference type="Proteomes" id="UP000297535">
    <property type="component" value="Unassembled WGS sequence"/>
</dbReference>
<sequence length="79" mass="8155">MMARFVLGGSDGADRRGQAAVIGPVDPLQGGILDRLEGALRPAPMDHPRPVRGKPPALNGPSIVTTPVPATHSRWSGPG</sequence>
<name>A0A4Z0NSS8_9HYPH</name>
<evidence type="ECO:0000256" key="1">
    <source>
        <dbReference type="SAM" id="MobiDB-lite"/>
    </source>
</evidence>
<evidence type="ECO:0000313" key="2">
    <source>
        <dbReference type="EMBL" id="TGD99426.1"/>
    </source>
</evidence>